<proteinExistence type="predicted"/>
<comment type="cofactor">
    <cofactor evidence="1">
        <name>FAD</name>
        <dbReference type="ChEBI" id="CHEBI:57692"/>
    </cofactor>
</comment>
<dbReference type="EMBL" id="FNSC01000001">
    <property type="protein sequence ID" value="SEC86707.1"/>
    <property type="molecule type" value="Genomic_DNA"/>
</dbReference>
<dbReference type="InterPro" id="IPR036188">
    <property type="entry name" value="FAD/NAD-bd_sf"/>
</dbReference>
<sequence>MNHHYDLLLLGAGHAHLGVLRRWALIERPPGRIALLSAGPVAWYSGMLPGLLAGRHSAADCQIELQALCRAAKVELLVSPLESLSAAQQQVQQVDGRTLNASWLSLNVGTQVAAPAQQGDAMQLLAVKPFAEFLDGWQQWQAAPQPLAILGGGAAGVELALALAGQVPQLALFCAGHLLDGLSAGVRLRALGHLRQRGVWVREDCPISRIEDDCLFSGDEPVWRGQRLLLASGAKAFAWPAHSGLGCDEQGFVLIAPTLQSYTHPTIFAVGDCASLPGARKSGVYSVRQGPVLAANLNAALRGLPLKRYRPQRQSLALLATGDGGALLDWHGHSAGGRFYGRWKDFLDKGFIQRHRL</sequence>
<name>A0A1H4W054_PSEAG</name>
<dbReference type="STRING" id="53406.SAMN05421553_1580"/>
<dbReference type="PRINTS" id="PR00368">
    <property type="entry name" value="FADPNR"/>
</dbReference>
<evidence type="ECO:0000256" key="2">
    <source>
        <dbReference type="ARBA" id="ARBA00022630"/>
    </source>
</evidence>
<protein>
    <submittedName>
        <fullName evidence="6">NADH dehydrogenase, FAD-containing subunit</fullName>
    </submittedName>
</protein>
<evidence type="ECO:0000313" key="6">
    <source>
        <dbReference type="EMBL" id="SEC86707.1"/>
    </source>
</evidence>
<feature type="domain" description="FAD/NAD(P)-binding" evidence="5">
    <location>
        <begin position="5"/>
        <end position="277"/>
    </location>
</feature>
<dbReference type="SUPFAM" id="SSF51905">
    <property type="entry name" value="FAD/NAD(P)-binding domain"/>
    <property type="match status" value="2"/>
</dbReference>
<accession>A0A1H4W054</accession>
<keyword evidence="7" id="KW-1185">Reference proteome</keyword>
<gene>
    <name evidence="6" type="ORF">SAMN05421553_1580</name>
</gene>
<evidence type="ECO:0000256" key="3">
    <source>
        <dbReference type="ARBA" id="ARBA00022827"/>
    </source>
</evidence>
<dbReference type="Pfam" id="PF07992">
    <property type="entry name" value="Pyr_redox_2"/>
    <property type="match status" value="1"/>
</dbReference>
<keyword evidence="4" id="KW-0560">Oxidoreductase</keyword>
<dbReference type="GO" id="GO:0003955">
    <property type="term" value="F:NAD(P)H dehydrogenase (quinone) activity"/>
    <property type="evidence" value="ECO:0007669"/>
    <property type="project" value="TreeGrafter"/>
</dbReference>
<evidence type="ECO:0000256" key="1">
    <source>
        <dbReference type="ARBA" id="ARBA00001974"/>
    </source>
</evidence>
<dbReference type="Gene3D" id="3.50.50.100">
    <property type="match status" value="1"/>
</dbReference>
<dbReference type="GO" id="GO:0019646">
    <property type="term" value="P:aerobic electron transport chain"/>
    <property type="evidence" value="ECO:0007669"/>
    <property type="project" value="TreeGrafter"/>
</dbReference>
<evidence type="ECO:0000256" key="4">
    <source>
        <dbReference type="ARBA" id="ARBA00023002"/>
    </source>
</evidence>
<organism evidence="6 7">
    <name type="scientific">Pseudomonas anguilliseptica</name>
    <dbReference type="NCBI Taxonomy" id="53406"/>
    <lineage>
        <taxon>Bacteria</taxon>
        <taxon>Pseudomonadati</taxon>
        <taxon>Pseudomonadota</taxon>
        <taxon>Gammaproteobacteria</taxon>
        <taxon>Pseudomonadales</taxon>
        <taxon>Pseudomonadaceae</taxon>
        <taxon>Pseudomonas</taxon>
    </lineage>
</organism>
<dbReference type="InterPro" id="IPR051169">
    <property type="entry name" value="NADH-Q_oxidoreductase"/>
</dbReference>
<evidence type="ECO:0000259" key="5">
    <source>
        <dbReference type="Pfam" id="PF07992"/>
    </source>
</evidence>
<evidence type="ECO:0000313" key="7">
    <source>
        <dbReference type="Proteomes" id="UP000242849"/>
    </source>
</evidence>
<dbReference type="Proteomes" id="UP000242849">
    <property type="component" value="Unassembled WGS sequence"/>
</dbReference>
<dbReference type="PRINTS" id="PR00411">
    <property type="entry name" value="PNDRDTASEI"/>
</dbReference>
<dbReference type="AlphaFoldDB" id="A0A1H4W054"/>
<dbReference type="InterPro" id="IPR023753">
    <property type="entry name" value="FAD/NAD-binding_dom"/>
</dbReference>
<dbReference type="OrthoDB" id="9767928at2"/>
<keyword evidence="2" id="KW-0285">Flavoprotein</keyword>
<reference evidence="7" key="1">
    <citation type="submission" date="2016-10" db="EMBL/GenBank/DDBJ databases">
        <authorList>
            <person name="Varghese N."/>
            <person name="Submissions S."/>
        </authorList>
    </citation>
    <scope>NUCLEOTIDE SEQUENCE [LARGE SCALE GENOMIC DNA]</scope>
    <source>
        <strain evidence="7">DSM 12111</strain>
    </source>
</reference>
<dbReference type="PANTHER" id="PTHR42913">
    <property type="entry name" value="APOPTOSIS-INDUCING FACTOR 1"/>
    <property type="match status" value="1"/>
</dbReference>
<keyword evidence="3" id="KW-0274">FAD</keyword>
<dbReference type="RefSeq" id="WP_090378821.1">
    <property type="nucleotide sequence ID" value="NZ_FNSC01000001.1"/>
</dbReference>
<dbReference type="PANTHER" id="PTHR42913:SF9">
    <property type="entry name" value="SLR1591 PROTEIN"/>
    <property type="match status" value="1"/>
</dbReference>